<gene>
    <name evidence="5" type="ORF">FYJ73_12415</name>
</gene>
<dbReference type="SUPFAM" id="SSF46785">
    <property type="entry name" value="Winged helix' DNA-binding domain"/>
    <property type="match status" value="1"/>
</dbReference>
<protein>
    <submittedName>
        <fullName evidence="5">Winged helix-turn-helix transcriptional regulator</fullName>
    </submittedName>
</protein>
<proteinExistence type="predicted"/>
<dbReference type="InterPro" id="IPR036390">
    <property type="entry name" value="WH_DNA-bd_sf"/>
</dbReference>
<dbReference type="EMBL" id="VUNG01000038">
    <property type="protein sequence ID" value="MST85458.1"/>
    <property type="molecule type" value="Genomic_DNA"/>
</dbReference>
<dbReference type="AlphaFoldDB" id="A0A7K0KHR0"/>
<dbReference type="InterPro" id="IPR036388">
    <property type="entry name" value="WH-like_DNA-bd_sf"/>
</dbReference>
<dbReference type="Proteomes" id="UP000438914">
    <property type="component" value="Unassembled WGS sequence"/>
</dbReference>
<keyword evidence="2" id="KW-0238">DNA-binding</keyword>
<dbReference type="InterPro" id="IPR011991">
    <property type="entry name" value="ArsR-like_HTH"/>
</dbReference>
<dbReference type="Pfam" id="PF01022">
    <property type="entry name" value="HTH_5"/>
    <property type="match status" value="1"/>
</dbReference>
<dbReference type="GO" id="GO:0003677">
    <property type="term" value="F:DNA binding"/>
    <property type="evidence" value="ECO:0007669"/>
    <property type="project" value="UniProtKB-KW"/>
</dbReference>
<evidence type="ECO:0000256" key="1">
    <source>
        <dbReference type="ARBA" id="ARBA00023015"/>
    </source>
</evidence>
<dbReference type="InterPro" id="IPR051081">
    <property type="entry name" value="HTH_MetalResp_TranReg"/>
</dbReference>
<dbReference type="GO" id="GO:0003700">
    <property type="term" value="F:DNA-binding transcription factor activity"/>
    <property type="evidence" value="ECO:0007669"/>
    <property type="project" value="InterPro"/>
</dbReference>
<evidence type="ECO:0000256" key="2">
    <source>
        <dbReference type="ARBA" id="ARBA00023125"/>
    </source>
</evidence>
<dbReference type="NCBIfam" id="NF033788">
    <property type="entry name" value="HTH_metalloreg"/>
    <property type="match status" value="1"/>
</dbReference>
<evidence type="ECO:0000313" key="6">
    <source>
        <dbReference type="Proteomes" id="UP000438914"/>
    </source>
</evidence>
<dbReference type="Gene3D" id="1.10.10.10">
    <property type="entry name" value="Winged helix-like DNA-binding domain superfamily/Winged helix DNA-binding domain"/>
    <property type="match status" value="1"/>
</dbReference>
<dbReference type="CDD" id="cd00090">
    <property type="entry name" value="HTH_ARSR"/>
    <property type="match status" value="1"/>
</dbReference>
<keyword evidence="1" id="KW-0805">Transcription regulation</keyword>
<evidence type="ECO:0000259" key="4">
    <source>
        <dbReference type="PROSITE" id="PS50987"/>
    </source>
</evidence>
<dbReference type="SMART" id="SM00418">
    <property type="entry name" value="HTH_ARSR"/>
    <property type="match status" value="1"/>
</dbReference>
<feature type="domain" description="HTH arsR-type" evidence="4">
    <location>
        <begin position="6"/>
        <end position="104"/>
    </location>
</feature>
<reference evidence="5 6" key="1">
    <citation type="submission" date="2019-08" db="EMBL/GenBank/DDBJ databases">
        <title>In-depth cultivation of the pig gut microbiome towards novel bacterial diversity and tailored functional studies.</title>
        <authorList>
            <person name="Wylensek D."/>
            <person name="Hitch T.C.A."/>
            <person name="Clavel T."/>
        </authorList>
    </citation>
    <scope>NUCLEOTIDE SEQUENCE [LARGE SCALE GENOMIC DNA]</scope>
    <source>
        <strain evidence="5 6">LKV-178-WT-2A</strain>
    </source>
</reference>
<dbReference type="PRINTS" id="PR00778">
    <property type="entry name" value="HTHARSR"/>
</dbReference>
<name>A0A7K0KHR0_9BACT</name>
<dbReference type="PROSITE" id="PS50987">
    <property type="entry name" value="HTH_ARSR_2"/>
    <property type="match status" value="1"/>
</dbReference>
<comment type="caution">
    <text evidence="5">The sequence shown here is derived from an EMBL/GenBank/DDBJ whole genome shotgun (WGS) entry which is preliminary data.</text>
</comment>
<accession>A0A7K0KHR0</accession>
<dbReference type="PANTHER" id="PTHR33154">
    <property type="entry name" value="TRANSCRIPTIONAL REGULATOR, ARSR FAMILY"/>
    <property type="match status" value="1"/>
</dbReference>
<keyword evidence="3" id="KW-0804">Transcription</keyword>
<evidence type="ECO:0000256" key="3">
    <source>
        <dbReference type="ARBA" id="ARBA00023163"/>
    </source>
</evidence>
<sequence>MDTKKDYSLKAEQIARFAKALAHPARIQILTFLASRQECYFGDIHDELPIAKATVSQHLKELKDAGLIQGTIEAPKVRYCINRDNWQYAHELFCNFFSKEIKSGHCGCEATK</sequence>
<dbReference type="InterPro" id="IPR001845">
    <property type="entry name" value="HTH_ArsR_DNA-bd_dom"/>
</dbReference>
<keyword evidence="6" id="KW-1185">Reference proteome</keyword>
<dbReference type="RefSeq" id="WP_154535045.1">
    <property type="nucleotide sequence ID" value="NZ_VUNG01000038.1"/>
</dbReference>
<dbReference type="PANTHER" id="PTHR33154:SF15">
    <property type="entry name" value="REGULATORY PROTEIN ARSR"/>
    <property type="match status" value="1"/>
</dbReference>
<evidence type="ECO:0000313" key="5">
    <source>
        <dbReference type="EMBL" id="MST85458.1"/>
    </source>
</evidence>
<organism evidence="5 6">
    <name type="scientific">Hallella mizrahii</name>
    <dbReference type="NCBI Taxonomy" id="2606637"/>
    <lineage>
        <taxon>Bacteria</taxon>
        <taxon>Pseudomonadati</taxon>
        <taxon>Bacteroidota</taxon>
        <taxon>Bacteroidia</taxon>
        <taxon>Bacteroidales</taxon>
        <taxon>Prevotellaceae</taxon>
        <taxon>Hallella</taxon>
    </lineage>
</organism>